<keyword evidence="2" id="KW-1185">Reference proteome</keyword>
<protein>
    <submittedName>
        <fullName evidence="1">Uncharacterized protein</fullName>
    </submittedName>
</protein>
<evidence type="ECO:0000313" key="1">
    <source>
        <dbReference type="EMBL" id="KAK6803218.1"/>
    </source>
</evidence>
<proteinExistence type="predicted"/>
<sequence>MNNLTPIGGSHTSLFEKLKRLNMIESIPQNYVNPRPKGFYPVARCAYHFDVPRKCTEDCRTLKSEVEKMIQAKMIVVENDNPSNVTQNPLPAPNNVHFFEMICDKKECEHSLNSKEVMIEIGGVFTKVNVQQSD</sequence>
<evidence type="ECO:0000313" key="2">
    <source>
        <dbReference type="Proteomes" id="UP001371456"/>
    </source>
</evidence>
<gene>
    <name evidence="1" type="ORF">RDI58_001002</name>
</gene>
<name>A0AAN8YMT5_SOLBU</name>
<reference evidence="1 2" key="1">
    <citation type="submission" date="2024-02" db="EMBL/GenBank/DDBJ databases">
        <title>de novo genome assembly of Solanum bulbocastanum strain 11H21.</title>
        <authorList>
            <person name="Hosaka A.J."/>
        </authorList>
    </citation>
    <scope>NUCLEOTIDE SEQUENCE [LARGE SCALE GENOMIC DNA]</scope>
    <source>
        <tissue evidence="1">Young leaves</tissue>
    </source>
</reference>
<dbReference type="Proteomes" id="UP001371456">
    <property type="component" value="Unassembled WGS sequence"/>
</dbReference>
<organism evidence="1 2">
    <name type="scientific">Solanum bulbocastanum</name>
    <name type="common">Wild potato</name>
    <dbReference type="NCBI Taxonomy" id="147425"/>
    <lineage>
        <taxon>Eukaryota</taxon>
        <taxon>Viridiplantae</taxon>
        <taxon>Streptophyta</taxon>
        <taxon>Embryophyta</taxon>
        <taxon>Tracheophyta</taxon>
        <taxon>Spermatophyta</taxon>
        <taxon>Magnoliopsida</taxon>
        <taxon>eudicotyledons</taxon>
        <taxon>Gunneridae</taxon>
        <taxon>Pentapetalae</taxon>
        <taxon>asterids</taxon>
        <taxon>lamiids</taxon>
        <taxon>Solanales</taxon>
        <taxon>Solanaceae</taxon>
        <taxon>Solanoideae</taxon>
        <taxon>Solaneae</taxon>
        <taxon>Solanum</taxon>
    </lineage>
</organism>
<dbReference type="PANTHER" id="PTHR32108:SF9">
    <property type="entry name" value="REVERSE TRANSCRIPTASE RNASE H-LIKE DOMAIN-CONTAINING PROTEIN"/>
    <property type="match status" value="1"/>
</dbReference>
<accession>A0AAN8YMT5</accession>
<dbReference type="AlphaFoldDB" id="A0AAN8YMT5"/>
<dbReference type="PANTHER" id="PTHR32108">
    <property type="entry name" value="DNA-DIRECTED RNA POLYMERASE SUBUNIT ALPHA"/>
    <property type="match status" value="1"/>
</dbReference>
<dbReference type="EMBL" id="JBANQN010000001">
    <property type="protein sequence ID" value="KAK6803218.1"/>
    <property type="molecule type" value="Genomic_DNA"/>
</dbReference>
<comment type="caution">
    <text evidence="1">The sequence shown here is derived from an EMBL/GenBank/DDBJ whole genome shotgun (WGS) entry which is preliminary data.</text>
</comment>